<gene>
    <name evidence="6" type="ORF">GS18_0219610</name>
</gene>
<dbReference type="CDD" id="cd01068">
    <property type="entry name" value="globin_sensor"/>
    <property type="match status" value="1"/>
</dbReference>
<dbReference type="GO" id="GO:0004888">
    <property type="term" value="F:transmembrane signaling receptor activity"/>
    <property type="evidence" value="ECO:0007669"/>
    <property type="project" value="InterPro"/>
</dbReference>
<dbReference type="PROSITE" id="PS50111">
    <property type="entry name" value="CHEMOTAXIS_TRANSDUC_2"/>
    <property type="match status" value="1"/>
</dbReference>
<dbReference type="EMBL" id="JNVC02000019">
    <property type="protein sequence ID" value="KEZ47589.1"/>
    <property type="molecule type" value="Genomic_DNA"/>
</dbReference>
<dbReference type="InterPro" id="IPR004090">
    <property type="entry name" value="Chemotax_Me-accpt_rcpt"/>
</dbReference>
<dbReference type="InterPro" id="IPR039379">
    <property type="entry name" value="Protoglobin_sensor_dom"/>
</dbReference>
<dbReference type="InterPro" id="IPR004089">
    <property type="entry name" value="MCPsignal_dom"/>
</dbReference>
<keyword evidence="1" id="KW-0145">Chemotaxis</keyword>
<dbReference type="InterPro" id="IPR044398">
    <property type="entry name" value="Globin-sensor_dom"/>
</dbReference>
<dbReference type="GO" id="GO:0019825">
    <property type="term" value="F:oxygen binding"/>
    <property type="evidence" value="ECO:0007669"/>
    <property type="project" value="InterPro"/>
</dbReference>
<dbReference type="SUPFAM" id="SSF46458">
    <property type="entry name" value="Globin-like"/>
    <property type="match status" value="1"/>
</dbReference>
<dbReference type="Pfam" id="PF00015">
    <property type="entry name" value="MCPsignal"/>
    <property type="match status" value="1"/>
</dbReference>
<dbReference type="GO" id="GO:0005886">
    <property type="term" value="C:plasma membrane"/>
    <property type="evidence" value="ECO:0007669"/>
    <property type="project" value="TreeGrafter"/>
</dbReference>
<evidence type="ECO:0000256" key="1">
    <source>
        <dbReference type="ARBA" id="ARBA00022500"/>
    </source>
</evidence>
<dbReference type="GO" id="GO:0006935">
    <property type="term" value="P:chemotaxis"/>
    <property type="evidence" value="ECO:0007669"/>
    <property type="project" value="UniProtKB-KW"/>
</dbReference>
<comment type="similarity">
    <text evidence="2">Belongs to the methyl-accepting chemotaxis (MCP) protein family.</text>
</comment>
<evidence type="ECO:0000256" key="4">
    <source>
        <dbReference type="SAM" id="Coils"/>
    </source>
</evidence>
<keyword evidence="4" id="KW-0175">Coiled coil</keyword>
<dbReference type="Pfam" id="PF11563">
    <property type="entry name" value="Protoglobin"/>
    <property type="match status" value="1"/>
</dbReference>
<evidence type="ECO:0000313" key="6">
    <source>
        <dbReference type="EMBL" id="KEZ47589.1"/>
    </source>
</evidence>
<reference evidence="6 7" key="1">
    <citation type="journal article" date="2005" name="Int. J. Syst. Evol. Microbiol.">
        <title>Bacillus cibi sp. nov., isolated from jeotgal, a traditional Korean fermented seafood.</title>
        <authorList>
            <person name="Yoon J.H."/>
            <person name="Lee C.H."/>
            <person name="Oh T.K."/>
        </authorList>
    </citation>
    <scope>NUCLEOTIDE SEQUENCE [LARGE SCALE GENOMIC DNA]</scope>
    <source>
        <strain evidence="6 7">DSM 16189</strain>
    </source>
</reference>
<comment type="caution">
    <text evidence="6">The sequence shown here is derived from an EMBL/GenBank/DDBJ whole genome shotgun (WGS) entry which is preliminary data.</text>
</comment>
<dbReference type="PANTHER" id="PTHR43531">
    <property type="entry name" value="PROTEIN ICFG"/>
    <property type="match status" value="1"/>
</dbReference>
<name>A0A084GJS7_METID</name>
<dbReference type="PANTHER" id="PTHR43531:SF11">
    <property type="entry name" value="METHYL-ACCEPTING CHEMOTAXIS PROTEIN 3"/>
    <property type="match status" value="1"/>
</dbReference>
<accession>A0A084GJS7</accession>
<dbReference type="GO" id="GO:0020037">
    <property type="term" value="F:heme binding"/>
    <property type="evidence" value="ECO:0007669"/>
    <property type="project" value="InterPro"/>
</dbReference>
<dbReference type="InterPro" id="IPR012292">
    <property type="entry name" value="Globin/Proto"/>
</dbReference>
<dbReference type="AlphaFoldDB" id="A0A084GJS7"/>
<sequence length="435" mass="49005">MLTLFSKKQTTDAFHPVMEFPEDDAVIATSEREINARLIYMGFTKEQLAVLKELKPVVLPLLDELLEKVLTQLYKQPLLSRIASDHSSRERLKAVFVDYFQSLLSGEMDARFFEMRKRIGGTHSETHLPVTWFLSTYSAISTLLLPKVVELLHQEPQKLSTALLAITHAINLDSQLVVDQYMQKRMNELKELNEENISLQKELSSISQEMAASVQLTDSTMDDTSAKAEQIREEIQSTKKTSEHLLKLTNENEKQMDEMVSVFGEVFSKVENSLEGIGDLKKISDQITRMTKEIEGIADQTNLLALNASIEAARAGDHGKGFAVVASEVRKLAEDSKRTSNEINALTSNSNKHMDTIVTIMSSMNESTQTSQSQIQQVRSGLVTVKTEMENYMEMFERNKTDLDAIVDSIQEINKTTESLSDLAKVLLDKAESKM</sequence>
<dbReference type="RefSeq" id="WP_029285801.1">
    <property type="nucleotide sequence ID" value="NZ_CP176757.1"/>
</dbReference>
<feature type="domain" description="Methyl-accepting transducer" evidence="5">
    <location>
        <begin position="185"/>
        <end position="421"/>
    </location>
</feature>
<evidence type="ECO:0000256" key="2">
    <source>
        <dbReference type="ARBA" id="ARBA00029447"/>
    </source>
</evidence>
<evidence type="ECO:0000259" key="5">
    <source>
        <dbReference type="PROSITE" id="PS50111"/>
    </source>
</evidence>
<dbReference type="InterPro" id="IPR009050">
    <property type="entry name" value="Globin-like_sf"/>
</dbReference>
<dbReference type="Gene3D" id="1.10.490.10">
    <property type="entry name" value="Globins"/>
    <property type="match status" value="1"/>
</dbReference>
<dbReference type="SUPFAM" id="SSF58104">
    <property type="entry name" value="Methyl-accepting chemotaxis protein (MCP) signaling domain"/>
    <property type="match status" value="1"/>
</dbReference>
<evidence type="ECO:0000313" key="7">
    <source>
        <dbReference type="Proteomes" id="UP000028549"/>
    </source>
</evidence>
<keyword evidence="7" id="KW-1185">Reference proteome</keyword>
<evidence type="ECO:0000256" key="3">
    <source>
        <dbReference type="PROSITE-ProRule" id="PRU00284"/>
    </source>
</evidence>
<feature type="coiled-coil region" evidence="4">
    <location>
        <begin position="182"/>
        <end position="241"/>
    </location>
</feature>
<dbReference type="PRINTS" id="PR00260">
    <property type="entry name" value="CHEMTRNSDUCR"/>
</dbReference>
<dbReference type="Gene3D" id="1.10.287.950">
    <property type="entry name" value="Methyl-accepting chemotaxis protein"/>
    <property type="match status" value="1"/>
</dbReference>
<dbReference type="OrthoDB" id="266313at2"/>
<protein>
    <recommendedName>
        <fullName evidence="5">Methyl-accepting transducer domain-containing protein</fullName>
    </recommendedName>
</protein>
<dbReference type="GO" id="GO:0007165">
    <property type="term" value="P:signal transduction"/>
    <property type="evidence" value="ECO:0007669"/>
    <property type="project" value="UniProtKB-KW"/>
</dbReference>
<dbReference type="Proteomes" id="UP000028549">
    <property type="component" value="Unassembled WGS sequence"/>
</dbReference>
<dbReference type="SMART" id="SM00283">
    <property type="entry name" value="MA"/>
    <property type="match status" value="1"/>
</dbReference>
<keyword evidence="3" id="KW-0807">Transducer</keyword>
<dbReference type="InterPro" id="IPR051310">
    <property type="entry name" value="MCP_chemotaxis"/>
</dbReference>
<dbReference type="STRING" id="246786.GS18_0219610"/>
<proteinExistence type="inferred from homology"/>
<organism evidence="6 7">
    <name type="scientific">Metabacillus indicus</name>
    <name type="common">Bacillus indicus</name>
    <dbReference type="NCBI Taxonomy" id="246786"/>
    <lineage>
        <taxon>Bacteria</taxon>
        <taxon>Bacillati</taxon>
        <taxon>Bacillota</taxon>
        <taxon>Bacilli</taxon>
        <taxon>Bacillales</taxon>
        <taxon>Bacillaceae</taxon>
        <taxon>Metabacillus</taxon>
    </lineage>
</organism>